<evidence type="ECO:0000256" key="6">
    <source>
        <dbReference type="HAMAP-Rule" id="MF_01872"/>
    </source>
</evidence>
<evidence type="ECO:0000313" key="9">
    <source>
        <dbReference type="Proteomes" id="UP000787625"/>
    </source>
</evidence>
<keyword evidence="5 6" id="KW-0819">tRNA processing</keyword>
<dbReference type="GO" id="GO:0016430">
    <property type="term" value="F:tRNA (adenine-N6)-methyltransferase activity"/>
    <property type="evidence" value="ECO:0007669"/>
    <property type="project" value="UniProtKB-UniRule"/>
</dbReference>
<dbReference type="InterPro" id="IPR002052">
    <property type="entry name" value="DNA_methylase_N6_adenine_CS"/>
</dbReference>
<evidence type="ECO:0000313" key="8">
    <source>
        <dbReference type="EMBL" id="HJD53456.1"/>
    </source>
</evidence>
<dbReference type="InterPro" id="IPR029063">
    <property type="entry name" value="SAM-dependent_MTases_sf"/>
</dbReference>
<name>A0A9D2UJI4_9BACT</name>
<comment type="similarity">
    <text evidence="6">Belongs to the methyltransferase superfamily. tRNA (adenine-N(6)-)-methyltransferase family.</text>
</comment>
<dbReference type="PANTHER" id="PTHR47739">
    <property type="entry name" value="TRNA1(VAL) (ADENINE(37)-N6)-METHYLTRANSFERASE"/>
    <property type="match status" value="1"/>
</dbReference>
<keyword evidence="2 6" id="KW-0489">Methyltransferase</keyword>
<keyword evidence="4 6" id="KW-0949">S-adenosyl-L-methionine</keyword>
<gene>
    <name evidence="8" type="ORF">IAA93_07020</name>
</gene>
<reference evidence="8" key="1">
    <citation type="journal article" date="2021" name="PeerJ">
        <title>Extensive microbial diversity within the chicken gut microbiome revealed by metagenomics and culture.</title>
        <authorList>
            <person name="Gilroy R."/>
            <person name="Ravi A."/>
            <person name="Getino M."/>
            <person name="Pursley I."/>
            <person name="Horton D.L."/>
            <person name="Alikhan N.F."/>
            <person name="Baker D."/>
            <person name="Gharbi K."/>
            <person name="Hall N."/>
            <person name="Watson M."/>
            <person name="Adriaenssens E.M."/>
            <person name="Foster-Nyarko E."/>
            <person name="Jarju S."/>
            <person name="Secka A."/>
            <person name="Antonio M."/>
            <person name="Oren A."/>
            <person name="Chaudhuri R.R."/>
            <person name="La Ragione R."/>
            <person name="Hildebrand F."/>
            <person name="Pallen M.J."/>
        </authorList>
    </citation>
    <scope>NUCLEOTIDE SEQUENCE</scope>
    <source>
        <strain evidence="8">MalCec1-1739</strain>
    </source>
</reference>
<evidence type="ECO:0000256" key="3">
    <source>
        <dbReference type="ARBA" id="ARBA00022679"/>
    </source>
</evidence>
<comment type="caution">
    <text evidence="8">The sequence shown here is derived from an EMBL/GenBank/DDBJ whole genome shotgun (WGS) entry which is preliminary data.</text>
</comment>
<dbReference type="GO" id="GO:0008033">
    <property type="term" value="P:tRNA processing"/>
    <property type="evidence" value="ECO:0007669"/>
    <property type="project" value="UniProtKB-UniRule"/>
</dbReference>
<dbReference type="GO" id="GO:0005737">
    <property type="term" value="C:cytoplasm"/>
    <property type="evidence" value="ECO:0007669"/>
    <property type="project" value="UniProtKB-SubCell"/>
</dbReference>
<evidence type="ECO:0000259" key="7">
    <source>
        <dbReference type="Pfam" id="PF05175"/>
    </source>
</evidence>
<dbReference type="EMBL" id="DWUP01000163">
    <property type="protein sequence ID" value="HJD53456.1"/>
    <property type="molecule type" value="Genomic_DNA"/>
</dbReference>
<dbReference type="InterPro" id="IPR050210">
    <property type="entry name" value="tRNA_Adenine-N(6)_MTase"/>
</dbReference>
<sequence>MPNDIFTFKQFAITQASAAMKVGTDAVMLGAAATLPDSGRVLDIGTGTGIVAIMAAQRRPDVTVTAIEIDPCAADEARANVAATPWSDRIEVVCGDVRTWDGDGRAFDCIVSNPPYYEGMLRGDDHGRNIARHDETLDMATLTATAARLLAGDGTFTVIVPADAEDSLLHSAADNGLAMSRRIDVVTKEGKAPKRIIIEMKRKIDVIRREKIAIRDRHGNYTDEYARLTGDFYKQLN</sequence>
<dbReference type="GO" id="GO:0032259">
    <property type="term" value="P:methylation"/>
    <property type="evidence" value="ECO:0007669"/>
    <property type="project" value="UniProtKB-KW"/>
</dbReference>
<dbReference type="Gene3D" id="3.40.50.150">
    <property type="entry name" value="Vaccinia Virus protein VP39"/>
    <property type="match status" value="1"/>
</dbReference>
<evidence type="ECO:0000256" key="1">
    <source>
        <dbReference type="ARBA" id="ARBA00022490"/>
    </source>
</evidence>
<comment type="subcellular location">
    <subcellularLocation>
        <location evidence="6">Cytoplasm</location>
    </subcellularLocation>
</comment>
<dbReference type="PANTHER" id="PTHR47739:SF1">
    <property type="entry name" value="TRNA1(VAL) (ADENINE(37)-N6)-METHYLTRANSFERASE"/>
    <property type="match status" value="1"/>
</dbReference>
<keyword evidence="1 6" id="KW-0963">Cytoplasm</keyword>
<dbReference type="CDD" id="cd02440">
    <property type="entry name" value="AdoMet_MTases"/>
    <property type="match status" value="1"/>
</dbReference>
<evidence type="ECO:0000256" key="5">
    <source>
        <dbReference type="ARBA" id="ARBA00022694"/>
    </source>
</evidence>
<dbReference type="AlphaFoldDB" id="A0A9D2UJI4"/>
<protein>
    <recommendedName>
        <fullName evidence="6">tRNA1(Val) (adenine(37)-N6)-methyltransferase</fullName>
        <ecNumber evidence="6">2.1.1.223</ecNumber>
    </recommendedName>
    <alternativeName>
        <fullName evidence="6">tRNA m6A37 methyltransferase</fullName>
    </alternativeName>
</protein>
<comment type="function">
    <text evidence="6">Specifically methylates the adenine in position 37 of tRNA(1)(Val) (anticodon cmo5UAC).</text>
</comment>
<dbReference type="HAMAP" id="MF_01872">
    <property type="entry name" value="tRNA_methyltr_YfiC"/>
    <property type="match status" value="1"/>
</dbReference>
<dbReference type="GO" id="GO:0003676">
    <property type="term" value="F:nucleic acid binding"/>
    <property type="evidence" value="ECO:0007669"/>
    <property type="project" value="InterPro"/>
</dbReference>
<accession>A0A9D2UJI4</accession>
<keyword evidence="3 6" id="KW-0808">Transferase</keyword>
<dbReference type="PROSITE" id="PS00092">
    <property type="entry name" value="N6_MTASE"/>
    <property type="match status" value="1"/>
</dbReference>
<dbReference type="EC" id="2.1.1.223" evidence="6"/>
<feature type="domain" description="Methyltransferase small" evidence="7">
    <location>
        <begin position="36"/>
        <end position="124"/>
    </location>
</feature>
<evidence type="ECO:0000256" key="4">
    <source>
        <dbReference type="ARBA" id="ARBA00022691"/>
    </source>
</evidence>
<dbReference type="Pfam" id="PF05175">
    <property type="entry name" value="MTS"/>
    <property type="match status" value="1"/>
</dbReference>
<dbReference type="SUPFAM" id="SSF53335">
    <property type="entry name" value="S-adenosyl-L-methionine-dependent methyltransferases"/>
    <property type="match status" value="1"/>
</dbReference>
<organism evidence="8 9">
    <name type="scientific">Candidatus Avibacteroides avistercoris</name>
    <dbReference type="NCBI Taxonomy" id="2840690"/>
    <lineage>
        <taxon>Bacteria</taxon>
        <taxon>Pseudomonadati</taxon>
        <taxon>Bacteroidota</taxon>
        <taxon>Bacteroidia</taxon>
        <taxon>Bacteroidales</taxon>
        <taxon>Bacteroidaceae</taxon>
        <taxon>Bacteroidaceae incertae sedis</taxon>
        <taxon>Candidatus Avibacteroides</taxon>
    </lineage>
</organism>
<reference evidence="8" key="2">
    <citation type="submission" date="2021-04" db="EMBL/GenBank/DDBJ databases">
        <authorList>
            <person name="Gilroy R."/>
        </authorList>
    </citation>
    <scope>NUCLEOTIDE SEQUENCE</scope>
    <source>
        <strain evidence="8">MalCec1-1739</strain>
    </source>
</reference>
<proteinExistence type="inferred from homology"/>
<evidence type="ECO:0000256" key="2">
    <source>
        <dbReference type="ARBA" id="ARBA00022603"/>
    </source>
</evidence>
<dbReference type="InterPro" id="IPR007848">
    <property type="entry name" value="Small_mtfrase_dom"/>
</dbReference>
<comment type="catalytic activity">
    <reaction evidence="6">
        <text>adenosine(37) in tRNA1(Val) + S-adenosyl-L-methionine = N(6)-methyladenosine(37) in tRNA1(Val) + S-adenosyl-L-homocysteine + H(+)</text>
        <dbReference type="Rhea" id="RHEA:43160"/>
        <dbReference type="Rhea" id="RHEA-COMP:10369"/>
        <dbReference type="Rhea" id="RHEA-COMP:10370"/>
        <dbReference type="ChEBI" id="CHEBI:15378"/>
        <dbReference type="ChEBI" id="CHEBI:57856"/>
        <dbReference type="ChEBI" id="CHEBI:59789"/>
        <dbReference type="ChEBI" id="CHEBI:74411"/>
        <dbReference type="ChEBI" id="CHEBI:74449"/>
        <dbReference type="EC" id="2.1.1.223"/>
    </reaction>
</comment>
<dbReference type="Proteomes" id="UP000787625">
    <property type="component" value="Unassembled WGS sequence"/>
</dbReference>
<dbReference type="InterPro" id="IPR022882">
    <property type="entry name" value="tRNA_adenine-N6_MeTrfase"/>
</dbReference>